<protein>
    <submittedName>
        <fullName evidence="1">Uncharacterized protein</fullName>
    </submittedName>
</protein>
<organism evidence="1 2">
    <name type="scientific">Lepidopterella palustris CBS 459.81</name>
    <dbReference type="NCBI Taxonomy" id="1314670"/>
    <lineage>
        <taxon>Eukaryota</taxon>
        <taxon>Fungi</taxon>
        <taxon>Dikarya</taxon>
        <taxon>Ascomycota</taxon>
        <taxon>Pezizomycotina</taxon>
        <taxon>Dothideomycetes</taxon>
        <taxon>Pleosporomycetidae</taxon>
        <taxon>Mytilinidiales</taxon>
        <taxon>Argynnaceae</taxon>
        <taxon>Lepidopterella</taxon>
    </lineage>
</organism>
<name>A0A8E2JG86_9PEZI</name>
<proteinExistence type="predicted"/>
<reference evidence="1 2" key="1">
    <citation type="journal article" date="2016" name="Nat. Commun.">
        <title>Ectomycorrhizal ecology is imprinted in the genome of the dominant symbiotic fungus Cenococcum geophilum.</title>
        <authorList>
            <consortium name="DOE Joint Genome Institute"/>
            <person name="Peter M."/>
            <person name="Kohler A."/>
            <person name="Ohm R.A."/>
            <person name="Kuo A."/>
            <person name="Krutzmann J."/>
            <person name="Morin E."/>
            <person name="Arend M."/>
            <person name="Barry K.W."/>
            <person name="Binder M."/>
            <person name="Choi C."/>
            <person name="Clum A."/>
            <person name="Copeland A."/>
            <person name="Grisel N."/>
            <person name="Haridas S."/>
            <person name="Kipfer T."/>
            <person name="LaButti K."/>
            <person name="Lindquist E."/>
            <person name="Lipzen A."/>
            <person name="Maire R."/>
            <person name="Meier B."/>
            <person name="Mihaltcheva S."/>
            <person name="Molinier V."/>
            <person name="Murat C."/>
            <person name="Poggeler S."/>
            <person name="Quandt C.A."/>
            <person name="Sperisen C."/>
            <person name="Tritt A."/>
            <person name="Tisserant E."/>
            <person name="Crous P.W."/>
            <person name="Henrissat B."/>
            <person name="Nehls U."/>
            <person name="Egli S."/>
            <person name="Spatafora J.W."/>
            <person name="Grigoriev I.V."/>
            <person name="Martin F.M."/>
        </authorList>
    </citation>
    <scope>NUCLEOTIDE SEQUENCE [LARGE SCALE GENOMIC DNA]</scope>
    <source>
        <strain evidence="1 2">CBS 459.81</strain>
    </source>
</reference>
<dbReference type="Proteomes" id="UP000250266">
    <property type="component" value="Unassembled WGS sequence"/>
</dbReference>
<gene>
    <name evidence="1" type="ORF">K432DRAFT_35273</name>
</gene>
<accession>A0A8E2JG86</accession>
<dbReference type="AlphaFoldDB" id="A0A8E2JG86"/>
<dbReference type="EMBL" id="KV744944">
    <property type="protein sequence ID" value="OCK80824.1"/>
    <property type="molecule type" value="Genomic_DNA"/>
</dbReference>
<keyword evidence="2" id="KW-1185">Reference proteome</keyword>
<sequence>MQIPRIAYLRQNETAACMDYITCRLLDGVRYFTIGLISRWKRNASRTFFFGFRDNSGLIFLTRLFRVLGELGAEVNLLVIDALISGAQHGWEQCGDTLRRTSAQRFKEFFFFGEPNVMIAAIRAISPAVHGLLKCCGEGSMNAGLAVVLRGLYSARRHGAS</sequence>
<evidence type="ECO:0000313" key="1">
    <source>
        <dbReference type="EMBL" id="OCK80824.1"/>
    </source>
</evidence>
<evidence type="ECO:0000313" key="2">
    <source>
        <dbReference type="Proteomes" id="UP000250266"/>
    </source>
</evidence>